<keyword evidence="4" id="KW-0337">GPI-anchor biosynthesis</keyword>
<evidence type="ECO:0000256" key="2">
    <source>
        <dbReference type="ARBA" id="ARBA00004687"/>
    </source>
</evidence>
<evidence type="ECO:0000256" key="8">
    <source>
        <dbReference type="ARBA" id="ARBA00023136"/>
    </source>
</evidence>
<dbReference type="RefSeq" id="XP_021859395.1">
    <property type="nucleotide sequence ID" value="XM_022003703.2"/>
</dbReference>
<dbReference type="GO" id="GO:0006506">
    <property type="term" value="P:GPI anchor biosynthetic process"/>
    <property type="evidence" value="ECO:0007669"/>
    <property type="project" value="UniProtKB-KW"/>
</dbReference>
<reference evidence="12" key="2">
    <citation type="submission" date="2025-08" db="UniProtKB">
        <authorList>
            <consortium name="RefSeq"/>
        </authorList>
    </citation>
    <scope>IDENTIFICATION</scope>
    <source>
        <tissue evidence="12">Leaf</tissue>
    </source>
</reference>
<keyword evidence="11" id="KW-1185">Reference proteome</keyword>
<sequence>MGVKFGKSPVHILIATIVLHFTIRITSSTSNQESLNNYNGDYMKHSTSSSPCFARYALESFSREYDSFTDSNFLEYMKHKILVGSEPTFSKLLQLERRLIGEGSHRRLSSSVRLSIQPNLIADFSSQMCEIIIIERLPSGVFADPFELQHLIYRGAFKDAYVFGDANLELPSFLSNQSIVEVHLDTALNNSAGQETVLEFKIEIPLHARYPPLEESGYSKVRFGAPDLYMYCKMHGTSPAQSCSLSPITSNGSLELDDIVWSIPAGIKSHSRTVSVVTYASALLSATLIIFFSLRSSRIECDGKSKQT</sequence>
<feature type="signal peptide" evidence="10">
    <location>
        <begin position="1"/>
        <end position="28"/>
    </location>
</feature>
<evidence type="ECO:0000256" key="3">
    <source>
        <dbReference type="ARBA" id="ARBA00010345"/>
    </source>
</evidence>
<dbReference type="AlphaFoldDB" id="A0A9R0K6L6"/>
<dbReference type="InterPro" id="IPR040039">
    <property type="entry name" value="PIGX"/>
</dbReference>
<proteinExistence type="inferred from homology"/>
<comment type="similarity">
    <text evidence="3">Belongs to the PIGX family.</text>
</comment>
<evidence type="ECO:0000256" key="6">
    <source>
        <dbReference type="ARBA" id="ARBA00022824"/>
    </source>
</evidence>
<evidence type="ECO:0000313" key="11">
    <source>
        <dbReference type="Proteomes" id="UP000813463"/>
    </source>
</evidence>
<dbReference type="PANTHER" id="PTHR28650:SF1">
    <property type="entry name" value="PHOSPHATIDYLINOSITOL-GLYCAN BIOSYNTHESIS CLASS X PROTEIN"/>
    <property type="match status" value="1"/>
</dbReference>
<dbReference type="PANTHER" id="PTHR28650">
    <property type="entry name" value="PHOSPHATIDYLINOSITOL-GLYCAN BIOSYNTHESIS CLASS X PROTEIN"/>
    <property type="match status" value="1"/>
</dbReference>
<dbReference type="KEGG" id="soe:110798524"/>
<keyword evidence="5" id="KW-0812">Transmembrane</keyword>
<evidence type="ECO:0000256" key="1">
    <source>
        <dbReference type="ARBA" id="ARBA00004389"/>
    </source>
</evidence>
<keyword evidence="9" id="KW-0325">Glycoprotein</keyword>
<keyword evidence="10" id="KW-0732">Signal</keyword>
<dbReference type="Pfam" id="PF08320">
    <property type="entry name" value="PIG-X"/>
    <property type="match status" value="1"/>
</dbReference>
<evidence type="ECO:0000256" key="10">
    <source>
        <dbReference type="SAM" id="SignalP"/>
    </source>
</evidence>
<reference evidence="11" key="1">
    <citation type="journal article" date="2021" name="Nat. Commun.">
        <title>Genomic analyses provide insights into spinach domestication and the genetic basis of agronomic traits.</title>
        <authorList>
            <person name="Cai X."/>
            <person name="Sun X."/>
            <person name="Xu C."/>
            <person name="Sun H."/>
            <person name="Wang X."/>
            <person name="Ge C."/>
            <person name="Zhang Z."/>
            <person name="Wang Q."/>
            <person name="Fei Z."/>
            <person name="Jiao C."/>
            <person name="Wang Q."/>
        </authorList>
    </citation>
    <scope>NUCLEOTIDE SEQUENCE [LARGE SCALE GENOMIC DNA]</scope>
    <source>
        <strain evidence="11">cv. Varoflay</strain>
    </source>
</reference>
<name>A0A9R0K6L6_SPIOL</name>
<accession>A0A9R0K6L6</accession>
<organism evidence="11 12">
    <name type="scientific">Spinacia oleracea</name>
    <name type="common">Spinach</name>
    <dbReference type="NCBI Taxonomy" id="3562"/>
    <lineage>
        <taxon>Eukaryota</taxon>
        <taxon>Viridiplantae</taxon>
        <taxon>Streptophyta</taxon>
        <taxon>Embryophyta</taxon>
        <taxon>Tracheophyta</taxon>
        <taxon>Spermatophyta</taxon>
        <taxon>Magnoliopsida</taxon>
        <taxon>eudicotyledons</taxon>
        <taxon>Gunneridae</taxon>
        <taxon>Pentapetalae</taxon>
        <taxon>Caryophyllales</taxon>
        <taxon>Chenopodiaceae</taxon>
        <taxon>Chenopodioideae</taxon>
        <taxon>Anserineae</taxon>
        <taxon>Spinacia</taxon>
    </lineage>
</organism>
<feature type="chain" id="PRO_5040411310" evidence="10">
    <location>
        <begin position="29"/>
        <end position="308"/>
    </location>
</feature>
<dbReference type="OrthoDB" id="5546453at2759"/>
<evidence type="ECO:0000256" key="5">
    <source>
        <dbReference type="ARBA" id="ARBA00022692"/>
    </source>
</evidence>
<comment type="pathway">
    <text evidence="2">Glycolipid biosynthesis; glycosylphosphatidylinositol-anchor biosynthesis.</text>
</comment>
<evidence type="ECO:0000256" key="4">
    <source>
        <dbReference type="ARBA" id="ARBA00022502"/>
    </source>
</evidence>
<evidence type="ECO:0000256" key="9">
    <source>
        <dbReference type="ARBA" id="ARBA00023180"/>
    </source>
</evidence>
<dbReference type="InterPro" id="IPR013233">
    <property type="entry name" value="PIG-X/PBN1"/>
</dbReference>
<comment type="subcellular location">
    <subcellularLocation>
        <location evidence="1">Endoplasmic reticulum membrane</location>
        <topology evidence="1">Single-pass membrane protein</topology>
    </subcellularLocation>
</comment>
<keyword evidence="6" id="KW-0256">Endoplasmic reticulum</keyword>
<dbReference type="Proteomes" id="UP000813463">
    <property type="component" value="Chromosome 2"/>
</dbReference>
<evidence type="ECO:0000256" key="7">
    <source>
        <dbReference type="ARBA" id="ARBA00022989"/>
    </source>
</evidence>
<dbReference type="GeneID" id="110798524"/>
<gene>
    <name evidence="12" type="primary">LOC110798524</name>
</gene>
<protein>
    <submittedName>
        <fullName evidence="12">Uncharacterized protein isoform X1</fullName>
    </submittedName>
</protein>
<dbReference type="GO" id="GO:0005789">
    <property type="term" value="C:endoplasmic reticulum membrane"/>
    <property type="evidence" value="ECO:0007669"/>
    <property type="project" value="UniProtKB-SubCell"/>
</dbReference>
<evidence type="ECO:0000313" key="12">
    <source>
        <dbReference type="RefSeq" id="XP_021859395.1"/>
    </source>
</evidence>
<dbReference type="SMART" id="SM00780">
    <property type="entry name" value="PIG-X"/>
    <property type="match status" value="1"/>
</dbReference>
<keyword evidence="8" id="KW-0472">Membrane</keyword>
<keyword evidence="7" id="KW-1133">Transmembrane helix</keyword>